<feature type="region of interest" description="Disordered" evidence="1">
    <location>
        <begin position="184"/>
        <end position="220"/>
    </location>
</feature>
<reference evidence="2 3" key="1">
    <citation type="submission" date="2019-02" db="EMBL/GenBank/DDBJ databases">
        <title>Genome sequencing of the rare red list fungi Dentipellis fragilis.</title>
        <authorList>
            <person name="Buettner E."/>
            <person name="Kellner H."/>
        </authorList>
    </citation>
    <scope>NUCLEOTIDE SEQUENCE [LARGE SCALE GENOMIC DNA]</scope>
    <source>
        <strain evidence="2 3">DSM 105465</strain>
    </source>
</reference>
<evidence type="ECO:0000313" key="3">
    <source>
        <dbReference type="Proteomes" id="UP000298327"/>
    </source>
</evidence>
<evidence type="ECO:0000313" key="2">
    <source>
        <dbReference type="EMBL" id="TFY50272.1"/>
    </source>
</evidence>
<dbReference type="EMBL" id="SEOQ01001911">
    <property type="protein sequence ID" value="TFY50272.1"/>
    <property type="molecule type" value="Genomic_DNA"/>
</dbReference>
<protein>
    <submittedName>
        <fullName evidence="2">Uncharacterized protein</fullName>
    </submittedName>
</protein>
<proteinExistence type="predicted"/>
<dbReference type="AlphaFoldDB" id="A0A4Y9XKR1"/>
<sequence>TVKKGKGKQKAKEAEAESGDEEGEVGEEEMGDAEEAKETVQPGGSAFVELHPHHWEDLRGQAEAKTALLGRGWFHLKRESTERGPLSVQAWNPRTIDKAAVGKLVKSYTTKGVESWKSPIDLVVRREWLANVEDLGPETDTWQGMKEVKIAPQFLRENIKIAAGQHRFEALQLYEEAKEKKRARDEKAKAELIGDEEEENEGDKEYVEGQEEMEVDEGVGEERTGTSAYYFICRFWDLEKVEANGGRIGMHISQNRNRPEKEESEAERFLIGLTKARNMMDAERERLGRELTVEERNVVTNTVVGSMGVSRGAESLLKTAYIVDIASEMRSFGNHFINWENFTSSRVKEMFVGTHGRMLAAIGKRGLKIWSDLIRPVKFEKLKTVKDLADARVRLREFRPRETKAEFAGRKMTVSKEEERIQNMLNAGVTVTPMHELMLSSPFLTDVGIAYVETIGNPTMMTRLGMPRGEDAEYDEAYDKYVDQVVSAVTRCVKDDMFAEEETEEAELMKSTMIAKTMFVLDQQRDGVRPQMPLLTTHVVNHVHDLLSSVDESVAERVYPDGYTRHFGDAWLGSLADGLRVARQVIRWWEPAFDISRANMSKDGWKDRSDSLYSWMKNYSNEWEGGLDNAFEEYVLWAQICLCIFAFRRKALEPMLYTLHMTKCKFIDRP</sequence>
<feature type="non-terminal residue" evidence="2">
    <location>
        <position position="1"/>
    </location>
</feature>
<gene>
    <name evidence="2" type="ORF">EVG20_g11617</name>
</gene>
<dbReference type="OrthoDB" id="10486991at2759"/>
<evidence type="ECO:0000256" key="1">
    <source>
        <dbReference type="SAM" id="MobiDB-lite"/>
    </source>
</evidence>
<keyword evidence="3" id="KW-1185">Reference proteome</keyword>
<feature type="compositionally biased region" description="Acidic residues" evidence="1">
    <location>
        <begin position="193"/>
        <end position="219"/>
    </location>
</feature>
<comment type="caution">
    <text evidence="2">The sequence shown here is derived from an EMBL/GenBank/DDBJ whole genome shotgun (WGS) entry which is preliminary data.</text>
</comment>
<name>A0A4Y9XKR1_9AGAM</name>
<feature type="compositionally biased region" description="Acidic residues" evidence="1">
    <location>
        <begin position="16"/>
        <end position="35"/>
    </location>
</feature>
<accession>A0A4Y9XKR1</accession>
<feature type="non-terminal residue" evidence="2">
    <location>
        <position position="670"/>
    </location>
</feature>
<feature type="region of interest" description="Disordered" evidence="1">
    <location>
        <begin position="1"/>
        <end position="41"/>
    </location>
</feature>
<organism evidence="2 3">
    <name type="scientific">Dentipellis fragilis</name>
    <dbReference type="NCBI Taxonomy" id="205917"/>
    <lineage>
        <taxon>Eukaryota</taxon>
        <taxon>Fungi</taxon>
        <taxon>Dikarya</taxon>
        <taxon>Basidiomycota</taxon>
        <taxon>Agaricomycotina</taxon>
        <taxon>Agaricomycetes</taxon>
        <taxon>Russulales</taxon>
        <taxon>Hericiaceae</taxon>
        <taxon>Dentipellis</taxon>
    </lineage>
</organism>
<dbReference type="Proteomes" id="UP000298327">
    <property type="component" value="Unassembled WGS sequence"/>
</dbReference>